<dbReference type="Proteomes" id="UP000004995">
    <property type="component" value="Unassembled WGS sequence"/>
</dbReference>
<dbReference type="FunFam" id="1.25.40.10:FF:000796">
    <property type="entry name" value="Crooked neck pre-mRNA splicing factor 1"/>
    <property type="match status" value="1"/>
</dbReference>
<dbReference type="InterPro" id="IPR055433">
    <property type="entry name" value="HAT_Syf1-like_N"/>
</dbReference>
<dbReference type="eggNOG" id="KOG1915">
    <property type="taxonomic scope" value="Eukaryota"/>
</dbReference>
<keyword evidence="4" id="KW-0747">Spliceosome</keyword>
<feature type="region of interest" description="Disordered" evidence="9">
    <location>
        <begin position="1"/>
        <end position="34"/>
    </location>
</feature>
<keyword evidence="14" id="KW-1185">Reference proteome</keyword>
<keyword evidence="6" id="KW-0508">mRNA splicing</keyword>
<dbReference type="EMBL" id="CM003531">
    <property type="protein sequence ID" value="RCV21792.1"/>
    <property type="molecule type" value="Genomic_DNA"/>
</dbReference>
<dbReference type="FunFam" id="1.25.40.10:FF:000048">
    <property type="entry name" value="Cell cycle control protein"/>
    <property type="match status" value="1"/>
</dbReference>
<dbReference type="GO" id="GO:0071007">
    <property type="term" value="C:U2-type catalytic step 2 spliceosome"/>
    <property type="evidence" value="ECO:0000318"/>
    <property type="project" value="GO_Central"/>
</dbReference>
<dbReference type="OrthoDB" id="541719at2759"/>
<keyword evidence="7" id="KW-0539">Nucleus</keyword>
<evidence type="ECO:0000256" key="8">
    <source>
        <dbReference type="ARBA" id="ARBA00037040"/>
    </source>
</evidence>
<evidence type="ECO:0000313" key="13">
    <source>
        <dbReference type="EnsemblPlants" id="KQL10805"/>
    </source>
</evidence>
<reference evidence="13" key="3">
    <citation type="submission" date="2018-08" db="UniProtKB">
        <authorList>
            <consortium name="EnsemblPlants"/>
        </authorList>
    </citation>
    <scope>IDENTIFICATION</scope>
    <source>
        <strain evidence="13">Yugu1</strain>
    </source>
</reference>
<keyword evidence="3" id="KW-0507">mRNA processing</keyword>
<evidence type="ECO:0008006" key="15">
    <source>
        <dbReference type="Google" id="ProtNLM"/>
    </source>
</evidence>
<dbReference type="GO" id="GO:0000245">
    <property type="term" value="P:spliceosomal complex assembly"/>
    <property type="evidence" value="ECO:0000318"/>
    <property type="project" value="GO_Central"/>
</dbReference>
<evidence type="ECO:0000256" key="6">
    <source>
        <dbReference type="ARBA" id="ARBA00023187"/>
    </source>
</evidence>
<evidence type="ECO:0000256" key="1">
    <source>
        <dbReference type="ARBA" id="ARBA00004123"/>
    </source>
</evidence>
<reference evidence="12" key="2">
    <citation type="submission" date="2015-07" db="EMBL/GenBank/DDBJ databases">
        <authorList>
            <person name="Noorani M."/>
        </authorList>
    </citation>
    <scope>NUCLEOTIDE SEQUENCE</scope>
    <source>
        <strain evidence="12">Yugu1</strain>
    </source>
</reference>
<comment type="function">
    <text evidence="8">Involved in pre-mRNA splicing and cell cycle progression. Required for the spliceosome assembly and initiation of the DNA replication.</text>
</comment>
<dbReference type="PANTHER" id="PTHR11246">
    <property type="entry name" value="PRE-MRNA SPLICING FACTOR"/>
    <property type="match status" value="1"/>
</dbReference>
<evidence type="ECO:0000313" key="12">
    <source>
        <dbReference type="EMBL" id="RCV21792.1"/>
    </source>
</evidence>
<dbReference type="HOGENOM" id="CLU_011554_1_0_1"/>
<accession>K3XVL3</accession>
<dbReference type="Gene3D" id="1.25.40.10">
    <property type="entry name" value="Tetratricopeptide repeat domain"/>
    <property type="match status" value="4"/>
</dbReference>
<evidence type="ECO:0000256" key="5">
    <source>
        <dbReference type="ARBA" id="ARBA00022737"/>
    </source>
</evidence>
<evidence type="ECO:0000256" key="9">
    <source>
        <dbReference type="SAM" id="MobiDB-lite"/>
    </source>
</evidence>
<dbReference type="EnsemblPlants" id="KQL10805">
    <property type="protein sequence ID" value="KQL10805"/>
    <property type="gene ID" value="SETIT_005971mg"/>
</dbReference>
<evidence type="ECO:0000259" key="11">
    <source>
        <dbReference type="Pfam" id="PF23233"/>
    </source>
</evidence>
<dbReference type="Pfam" id="PF23233">
    <property type="entry name" value="HAT_Syf1_CNRKL1_N"/>
    <property type="match status" value="1"/>
</dbReference>
<dbReference type="KEGG" id="sita:101761765"/>
<dbReference type="InterPro" id="IPR055430">
    <property type="entry name" value="HAT_Syf1_CNRKL1_C"/>
</dbReference>
<evidence type="ECO:0000256" key="3">
    <source>
        <dbReference type="ARBA" id="ARBA00022664"/>
    </source>
</evidence>
<evidence type="ECO:0000256" key="4">
    <source>
        <dbReference type="ARBA" id="ARBA00022728"/>
    </source>
</evidence>
<dbReference type="PANTHER" id="PTHR11246:SF3">
    <property type="entry name" value="CROOKED NECK-LIKE PROTEIN 1"/>
    <property type="match status" value="1"/>
</dbReference>
<dbReference type="GeneID" id="101761765"/>
<comment type="subcellular location">
    <subcellularLocation>
        <location evidence="1">Nucleus</location>
    </subcellularLocation>
</comment>
<dbReference type="RefSeq" id="XP_004967043.1">
    <property type="nucleotide sequence ID" value="XM_004966986.3"/>
</dbReference>
<sequence>MALPAASDPGLGSLTSRDTGTRLPRATRVKNKGPAPVQITAEHLLREARELRGSEHPRAPARKIADAEELAERRLMERKFFEHSVGRAGASASAWAKYAQWEERQGDLARARSVFERALAASASASRDHSLWVKYAELEMRRGCVGDARNVWDRAVALLPRADQVWRKYVHMEETLGEVANARQVFDRWMAWWPGATAWCSYARFELRYGEVGRARAVYERFVAEYPRADAFMRYAGFEEKRGELERARRVFERAADVLADDEEEAGTLLVAFGEFEEEFREVERARAIYQYALDRVPKRRAEQIYGKLLAWEKQFGDPKGIEDAIVARRRLECQDDVRKNPLNYNSLFELIRLEESVGDKERIREAYERAVAKVPPAEEKRFWRRYIYIWINYALYEELDAQDAERAREVYRECLNLIPHKRFTFAKIWLMAAQFEIRQRNLSAARRILGNSIGVAPKPKVFNKYIEMEVSLGNFDRVRTLYQKFIECYAANSYAWRKYADLEKNLGESDRAQAVYELAIAQPTLDNPELIWKEYLEFEIDGNEFDRARKLYERLLGRTKHLKVWLSYAEFEATAGSCGEDSTNRQMERAQRCRGVFQRAFDHFRTSSPESKEERAMLLEEWLNREVSFGHLGDVSVVQTKVPTKVKRKRSIPSEDGSTFVCEEFIDYIFPEEITHAPNMKIIEVAYRWKRQKTDDE</sequence>
<proteinExistence type="inferred from homology"/>
<dbReference type="OMA" id="AKFEMEH"/>
<dbReference type="Pfam" id="PF23231">
    <property type="entry name" value="HAT_Syf1_CNRKL1_C"/>
    <property type="match status" value="1"/>
</dbReference>
<dbReference type="InterPro" id="IPR045075">
    <property type="entry name" value="Syf1-like"/>
</dbReference>
<evidence type="ECO:0000259" key="10">
    <source>
        <dbReference type="Pfam" id="PF23231"/>
    </source>
</evidence>
<dbReference type="AlphaFoldDB" id="K3XVL3"/>
<reference evidence="12 14" key="1">
    <citation type="journal article" date="2012" name="Nat. Biotechnol.">
        <title>Reference genome sequence of the model plant Setaria.</title>
        <authorList>
            <person name="Bennetzen J.L."/>
            <person name="Schmutz J."/>
            <person name="Wang H."/>
            <person name="Percifield R."/>
            <person name="Hawkins J."/>
            <person name="Pontaroli A.C."/>
            <person name="Estep M."/>
            <person name="Feng L."/>
            <person name="Vaughn J.N."/>
            <person name="Grimwood J."/>
            <person name="Jenkins J."/>
            <person name="Barry K."/>
            <person name="Lindquist E."/>
            <person name="Hellsten U."/>
            <person name="Deshpande S."/>
            <person name="Wang X."/>
            <person name="Wu X."/>
            <person name="Mitros T."/>
            <person name="Triplett J."/>
            <person name="Yang X."/>
            <person name="Ye C.Y."/>
            <person name="Mauro-Herrera M."/>
            <person name="Wang L."/>
            <person name="Li P."/>
            <person name="Sharma M."/>
            <person name="Sharma R."/>
            <person name="Ronald P.C."/>
            <person name="Panaud O."/>
            <person name="Kellogg E.A."/>
            <person name="Brutnell T.P."/>
            <person name="Doust A.N."/>
            <person name="Tuskan G.A."/>
            <person name="Rokhsar D."/>
            <person name="Devos K.M."/>
        </authorList>
    </citation>
    <scope>NUCLEOTIDE SEQUENCE [LARGE SCALE GENOMIC DNA]</scope>
    <source>
        <strain evidence="14">cv. Yugu1</strain>
        <strain evidence="12">Yugu1</strain>
    </source>
</reference>
<dbReference type="InterPro" id="IPR003107">
    <property type="entry name" value="HAT"/>
</dbReference>
<feature type="domain" description="Pre-mRNA-splicing factor Syf1/CRNKL1-like C-terminal HAT-repeats" evidence="10">
    <location>
        <begin position="403"/>
        <end position="545"/>
    </location>
</feature>
<evidence type="ECO:0000313" key="14">
    <source>
        <dbReference type="Proteomes" id="UP000004995"/>
    </source>
</evidence>
<dbReference type="STRING" id="4555.K3XVL3"/>
<protein>
    <recommendedName>
        <fullName evidence="15">Suppressor of forked domain-containing protein</fullName>
    </recommendedName>
</protein>
<dbReference type="FunFam" id="1.25.40.10:FF:000306">
    <property type="entry name" value="Cell cycle control protein cwf4"/>
    <property type="match status" value="1"/>
</dbReference>
<dbReference type="GO" id="GO:0000974">
    <property type="term" value="C:Prp19 complex"/>
    <property type="evidence" value="ECO:0000318"/>
    <property type="project" value="GO_Central"/>
</dbReference>
<comment type="similarity">
    <text evidence="2">Belongs to the crooked-neck family.</text>
</comment>
<evidence type="ECO:0000256" key="7">
    <source>
        <dbReference type="ARBA" id="ARBA00023242"/>
    </source>
</evidence>
<dbReference type="EMBL" id="AGNK02002512">
    <property type="status" value="NOT_ANNOTATED_CDS"/>
    <property type="molecule type" value="Genomic_DNA"/>
</dbReference>
<dbReference type="SMART" id="SM00386">
    <property type="entry name" value="HAT"/>
    <property type="match status" value="13"/>
</dbReference>
<dbReference type="GO" id="GO:0000398">
    <property type="term" value="P:mRNA splicing, via spliceosome"/>
    <property type="evidence" value="ECO:0000318"/>
    <property type="project" value="GO_Central"/>
</dbReference>
<evidence type="ECO:0000256" key="2">
    <source>
        <dbReference type="ARBA" id="ARBA00008644"/>
    </source>
</evidence>
<name>K3XVL3_SETIT</name>
<dbReference type="InterPro" id="IPR011990">
    <property type="entry name" value="TPR-like_helical_dom_sf"/>
</dbReference>
<gene>
    <name evidence="13" type="primary">LOC101761765</name>
    <name evidence="12" type="ORF">SETIT_4G165900v2</name>
</gene>
<dbReference type="Gramene" id="KQL10805">
    <property type="protein sequence ID" value="KQL10805"/>
    <property type="gene ID" value="SETIT_005971mg"/>
</dbReference>
<keyword evidence="5" id="KW-0677">Repeat</keyword>
<dbReference type="GO" id="GO:0071014">
    <property type="term" value="C:post-mRNA release spliceosomal complex"/>
    <property type="evidence" value="ECO:0000318"/>
    <property type="project" value="GO_Central"/>
</dbReference>
<dbReference type="SUPFAM" id="SSF48452">
    <property type="entry name" value="TPR-like"/>
    <property type="match status" value="4"/>
</dbReference>
<organism evidence="13 14">
    <name type="scientific">Setaria italica</name>
    <name type="common">Foxtail millet</name>
    <name type="synonym">Panicum italicum</name>
    <dbReference type="NCBI Taxonomy" id="4555"/>
    <lineage>
        <taxon>Eukaryota</taxon>
        <taxon>Viridiplantae</taxon>
        <taxon>Streptophyta</taxon>
        <taxon>Embryophyta</taxon>
        <taxon>Tracheophyta</taxon>
        <taxon>Spermatophyta</taxon>
        <taxon>Magnoliopsida</taxon>
        <taxon>Liliopsida</taxon>
        <taxon>Poales</taxon>
        <taxon>Poaceae</taxon>
        <taxon>PACMAD clade</taxon>
        <taxon>Panicoideae</taxon>
        <taxon>Panicodae</taxon>
        <taxon>Paniceae</taxon>
        <taxon>Cenchrinae</taxon>
        <taxon>Setaria</taxon>
    </lineage>
</organism>
<feature type="domain" description="Pre-mRNA-splicing factor Syf1-like N-terminal HAT-repeats" evidence="11">
    <location>
        <begin position="80"/>
        <end position="225"/>
    </location>
</feature>